<gene>
    <name evidence="2" type="ORF">TSAR_010437</name>
</gene>
<feature type="chain" id="PRO_5012172515" evidence="1">
    <location>
        <begin position="24"/>
        <end position="152"/>
    </location>
</feature>
<name>A0A232ESV9_9HYME</name>
<keyword evidence="1" id="KW-0732">Signal</keyword>
<proteinExistence type="predicted"/>
<keyword evidence="3" id="KW-1185">Reference proteome</keyword>
<evidence type="ECO:0000256" key="1">
    <source>
        <dbReference type="SAM" id="SignalP"/>
    </source>
</evidence>
<sequence>MFEILRSLTYLMLLCTWSVCVLALDSSERKDSNSKLYNVTVQGWSVASGTYLTTCKNYKLSDYDTRVVKSYLISDNIIHFLLGKTEFYTSHSKGIDIMHENHRLKLNILNMKNCTTMANIQIDKKLKEIEVRDSLPIYFDKMFKIRMFNEEY</sequence>
<evidence type="ECO:0000313" key="2">
    <source>
        <dbReference type="EMBL" id="OXU21448.1"/>
    </source>
</evidence>
<reference evidence="2 3" key="1">
    <citation type="journal article" date="2017" name="Curr. Biol.">
        <title>The Evolution of Venom by Co-option of Single-Copy Genes.</title>
        <authorList>
            <person name="Martinson E.O."/>
            <person name="Mrinalini"/>
            <person name="Kelkar Y.D."/>
            <person name="Chang C.H."/>
            <person name="Werren J.H."/>
        </authorList>
    </citation>
    <scope>NUCLEOTIDE SEQUENCE [LARGE SCALE GENOMIC DNA]</scope>
    <source>
        <strain evidence="2 3">Alberta</strain>
        <tissue evidence="2">Whole body</tissue>
    </source>
</reference>
<protein>
    <submittedName>
        <fullName evidence="2">Uncharacterized protein</fullName>
    </submittedName>
</protein>
<dbReference type="AlphaFoldDB" id="A0A232ESV9"/>
<dbReference type="Proteomes" id="UP000215335">
    <property type="component" value="Unassembled WGS sequence"/>
</dbReference>
<feature type="signal peptide" evidence="1">
    <location>
        <begin position="1"/>
        <end position="23"/>
    </location>
</feature>
<organism evidence="2 3">
    <name type="scientific">Trichomalopsis sarcophagae</name>
    <dbReference type="NCBI Taxonomy" id="543379"/>
    <lineage>
        <taxon>Eukaryota</taxon>
        <taxon>Metazoa</taxon>
        <taxon>Ecdysozoa</taxon>
        <taxon>Arthropoda</taxon>
        <taxon>Hexapoda</taxon>
        <taxon>Insecta</taxon>
        <taxon>Pterygota</taxon>
        <taxon>Neoptera</taxon>
        <taxon>Endopterygota</taxon>
        <taxon>Hymenoptera</taxon>
        <taxon>Apocrita</taxon>
        <taxon>Proctotrupomorpha</taxon>
        <taxon>Chalcidoidea</taxon>
        <taxon>Pteromalidae</taxon>
        <taxon>Pteromalinae</taxon>
        <taxon>Trichomalopsis</taxon>
    </lineage>
</organism>
<comment type="caution">
    <text evidence="2">The sequence shown here is derived from an EMBL/GenBank/DDBJ whole genome shotgun (WGS) entry which is preliminary data.</text>
</comment>
<evidence type="ECO:0000313" key="3">
    <source>
        <dbReference type="Proteomes" id="UP000215335"/>
    </source>
</evidence>
<dbReference type="EMBL" id="NNAY01002368">
    <property type="protein sequence ID" value="OXU21448.1"/>
    <property type="molecule type" value="Genomic_DNA"/>
</dbReference>
<accession>A0A232ESV9</accession>